<evidence type="ECO:0000313" key="2">
    <source>
        <dbReference type="Proteomes" id="UP000253307"/>
    </source>
</evidence>
<accession>A0A368BUS4</accession>
<dbReference type="InterPro" id="IPR011051">
    <property type="entry name" value="RmlC_Cupin_sf"/>
</dbReference>
<dbReference type="Gene3D" id="2.60.120.10">
    <property type="entry name" value="Jelly Rolls"/>
    <property type="match status" value="1"/>
</dbReference>
<reference evidence="1 2" key="1">
    <citation type="journal article" date="2018" name="Microbiome">
        <title>Fine metagenomic profile of the Mediterranean stratified and mixed water columns revealed by assembly and recruitment.</title>
        <authorList>
            <person name="Haro-Moreno J.M."/>
            <person name="Lopez-Perez M."/>
            <person name="De La Torre J.R."/>
            <person name="Picazo A."/>
            <person name="Camacho A."/>
            <person name="Rodriguez-Valera F."/>
        </authorList>
    </citation>
    <scope>NUCLEOTIDE SEQUENCE [LARGE SCALE GENOMIC DNA]</scope>
    <source>
        <strain evidence="1">MED-G82</strain>
    </source>
</reference>
<dbReference type="AlphaFoldDB" id="A0A368BUS4"/>
<dbReference type="SUPFAM" id="SSF51182">
    <property type="entry name" value="RmlC-like cupins"/>
    <property type="match status" value="1"/>
</dbReference>
<evidence type="ECO:0000313" key="1">
    <source>
        <dbReference type="EMBL" id="RCL41080.1"/>
    </source>
</evidence>
<protein>
    <submittedName>
        <fullName evidence="1">Cupin</fullName>
    </submittedName>
</protein>
<name>A0A368BUS4_9GAMM</name>
<dbReference type="EMBL" id="QOPE01000016">
    <property type="protein sequence ID" value="RCL41080.1"/>
    <property type="molecule type" value="Genomic_DNA"/>
</dbReference>
<organism evidence="1 2">
    <name type="scientific">SAR86 cluster bacterium</name>
    <dbReference type="NCBI Taxonomy" id="2030880"/>
    <lineage>
        <taxon>Bacteria</taxon>
        <taxon>Pseudomonadati</taxon>
        <taxon>Pseudomonadota</taxon>
        <taxon>Gammaproteobacteria</taxon>
        <taxon>SAR86 cluster</taxon>
    </lineage>
</organism>
<dbReference type="InterPro" id="IPR014710">
    <property type="entry name" value="RmlC-like_jellyroll"/>
</dbReference>
<sequence>MARKYNNFRVGGSPQKVTDDYAVWTNDLLGKVIASKTVIQPGKSTLGHQLVNSDVVYVIVNGRGIMEVVEYMNSKEGHGSDPSRGIGHKDSYALTAGDVILVESGDYVKVLNESDHDQLTYLRVFDREGWRQ</sequence>
<gene>
    <name evidence="1" type="ORF">DBW96_02580</name>
</gene>
<comment type="caution">
    <text evidence="1">The sequence shown here is derived from an EMBL/GenBank/DDBJ whole genome shotgun (WGS) entry which is preliminary data.</text>
</comment>
<dbReference type="Proteomes" id="UP000253307">
    <property type="component" value="Unassembled WGS sequence"/>
</dbReference>
<proteinExistence type="predicted"/>